<keyword evidence="2 6" id="KW-0812">Transmembrane</keyword>
<feature type="transmembrane region" description="Helical" evidence="6">
    <location>
        <begin position="292"/>
        <end position="314"/>
    </location>
</feature>
<evidence type="ECO:0000256" key="3">
    <source>
        <dbReference type="ARBA" id="ARBA00022989"/>
    </source>
</evidence>
<evidence type="ECO:0000313" key="7">
    <source>
        <dbReference type="EMBL" id="GAB1298838.1"/>
    </source>
</evidence>
<feature type="compositionally biased region" description="Polar residues" evidence="5">
    <location>
        <begin position="120"/>
        <end position="131"/>
    </location>
</feature>
<accession>A0ABQ0FHX3</accession>
<feature type="region of interest" description="Disordered" evidence="5">
    <location>
        <begin position="107"/>
        <end position="131"/>
    </location>
</feature>
<keyword evidence="3 6" id="KW-1133">Transmembrane helix</keyword>
<evidence type="ECO:0000256" key="2">
    <source>
        <dbReference type="ARBA" id="ARBA00022692"/>
    </source>
</evidence>
<feature type="transmembrane region" description="Helical" evidence="6">
    <location>
        <begin position="260"/>
        <end position="286"/>
    </location>
</feature>
<sequence>MEVLLGVKIGCLLALLVLTLGCGLTPIYVKWFQMDAATGYHHRVLSLLGCTSAGVFLGAGLMHMTAEALEGIESEIQKFVVQVGSKEIKWQGYGARDDRQKLGDIGKAQSAEHRWDRSRNSTGSKGNSSRDAASSYVEYPYGELIISLGFFFVFLLESLALQCCHGAAGGSTVQLEEWGGTHALGFHKHPPVPSPSRSPLRALVLLLSLSFHSVFEGLAVGLQATVAAAVQLCVAVLAHKGLVAFSVGLRLVKIDTGPRWATFCILSLALMSPVGLALGLTVAGGASGQAQGLAQAVLEGIAAGTFLYVTFLEILPRELACPEAPLAKYGCVAAGFAFMALIALWA</sequence>
<dbReference type="PANTHER" id="PTHR11040">
    <property type="entry name" value="ZINC/IRON TRANSPORTER"/>
    <property type="match status" value="1"/>
</dbReference>
<keyword evidence="8" id="KW-1185">Reference proteome</keyword>
<feature type="transmembrane region" description="Helical" evidence="6">
    <location>
        <begin position="12"/>
        <end position="32"/>
    </location>
</feature>
<evidence type="ECO:0000256" key="4">
    <source>
        <dbReference type="ARBA" id="ARBA00023136"/>
    </source>
</evidence>
<name>A0ABQ0FHX3_APOSI</name>
<feature type="transmembrane region" description="Helical" evidence="6">
    <location>
        <begin position="44"/>
        <end position="64"/>
    </location>
</feature>
<dbReference type="InterPro" id="IPR003689">
    <property type="entry name" value="ZIP"/>
</dbReference>
<comment type="subcellular location">
    <subcellularLocation>
        <location evidence="1">Membrane</location>
        <topology evidence="1">Multi-pass membrane protein</topology>
    </subcellularLocation>
</comment>
<protein>
    <submittedName>
        <fullName evidence="7">Solute carrier family 39 (Zinc transporter), member 2</fullName>
    </submittedName>
</protein>
<dbReference type="Pfam" id="PF02535">
    <property type="entry name" value="Zip"/>
    <property type="match status" value="1"/>
</dbReference>
<proteinExistence type="predicted"/>
<evidence type="ECO:0000313" key="8">
    <source>
        <dbReference type="Proteomes" id="UP001623349"/>
    </source>
</evidence>
<evidence type="ECO:0000256" key="1">
    <source>
        <dbReference type="ARBA" id="ARBA00004141"/>
    </source>
</evidence>
<dbReference type="PANTHER" id="PTHR11040:SF120">
    <property type="entry name" value="ZINC TRANSPORTER ZIP2"/>
    <property type="match status" value="1"/>
</dbReference>
<feature type="compositionally biased region" description="Basic and acidic residues" evidence="5">
    <location>
        <begin position="107"/>
        <end position="119"/>
    </location>
</feature>
<organism evidence="7 8">
    <name type="scientific">Apodemus speciosus</name>
    <name type="common">Large Japanese field mouse</name>
    <dbReference type="NCBI Taxonomy" id="105296"/>
    <lineage>
        <taxon>Eukaryota</taxon>
        <taxon>Metazoa</taxon>
        <taxon>Chordata</taxon>
        <taxon>Craniata</taxon>
        <taxon>Vertebrata</taxon>
        <taxon>Euteleostomi</taxon>
        <taxon>Mammalia</taxon>
        <taxon>Eutheria</taxon>
        <taxon>Euarchontoglires</taxon>
        <taxon>Glires</taxon>
        <taxon>Rodentia</taxon>
        <taxon>Myomorpha</taxon>
        <taxon>Muroidea</taxon>
        <taxon>Muridae</taxon>
        <taxon>Murinae</taxon>
        <taxon>Apodemus</taxon>
    </lineage>
</organism>
<comment type="caution">
    <text evidence="7">The sequence shown here is derived from an EMBL/GenBank/DDBJ whole genome shotgun (WGS) entry which is preliminary data.</text>
</comment>
<evidence type="ECO:0000256" key="6">
    <source>
        <dbReference type="SAM" id="Phobius"/>
    </source>
</evidence>
<dbReference type="Proteomes" id="UP001623349">
    <property type="component" value="Unassembled WGS sequence"/>
</dbReference>
<dbReference type="EMBL" id="BAAFST010000014">
    <property type="protein sequence ID" value="GAB1298838.1"/>
    <property type="molecule type" value="Genomic_DNA"/>
</dbReference>
<feature type="transmembrane region" description="Helical" evidence="6">
    <location>
        <begin position="326"/>
        <end position="345"/>
    </location>
</feature>
<keyword evidence="4 6" id="KW-0472">Membrane</keyword>
<feature type="transmembrane region" description="Helical" evidence="6">
    <location>
        <begin position="144"/>
        <end position="161"/>
    </location>
</feature>
<evidence type="ECO:0000256" key="5">
    <source>
        <dbReference type="SAM" id="MobiDB-lite"/>
    </source>
</evidence>
<gene>
    <name evidence="7" type="ORF">APTSU1_001407400</name>
</gene>
<reference evidence="7 8" key="1">
    <citation type="submission" date="2024-08" db="EMBL/GenBank/DDBJ databases">
        <title>The draft genome of Apodemus speciosus.</title>
        <authorList>
            <person name="Nabeshima K."/>
            <person name="Suzuki S."/>
            <person name="Onuma M."/>
        </authorList>
    </citation>
    <scope>NUCLEOTIDE SEQUENCE [LARGE SCALE GENOMIC DNA]</scope>
    <source>
        <strain evidence="7">IB14-021</strain>
    </source>
</reference>